<proteinExistence type="predicted"/>
<evidence type="ECO:0000313" key="3">
    <source>
        <dbReference type="Proteomes" id="UP000335636"/>
    </source>
</evidence>
<organism evidence="2 3">
    <name type="scientific">Marmota monax</name>
    <name type="common">Woodchuck</name>
    <dbReference type="NCBI Taxonomy" id="9995"/>
    <lineage>
        <taxon>Eukaryota</taxon>
        <taxon>Metazoa</taxon>
        <taxon>Chordata</taxon>
        <taxon>Craniata</taxon>
        <taxon>Vertebrata</taxon>
        <taxon>Euteleostomi</taxon>
        <taxon>Mammalia</taxon>
        <taxon>Eutheria</taxon>
        <taxon>Euarchontoglires</taxon>
        <taxon>Glires</taxon>
        <taxon>Rodentia</taxon>
        <taxon>Sciuromorpha</taxon>
        <taxon>Sciuridae</taxon>
        <taxon>Xerinae</taxon>
        <taxon>Marmotini</taxon>
        <taxon>Marmota</taxon>
    </lineage>
</organism>
<gene>
    <name evidence="2" type="ORF">MONAX_5E033042</name>
</gene>
<evidence type="ECO:0000256" key="1">
    <source>
        <dbReference type="SAM" id="MobiDB-lite"/>
    </source>
</evidence>
<feature type="compositionally biased region" description="Basic residues" evidence="1">
    <location>
        <begin position="18"/>
        <end position="29"/>
    </location>
</feature>
<evidence type="ECO:0000313" key="2">
    <source>
        <dbReference type="EMBL" id="VTJ71890.1"/>
    </source>
</evidence>
<name>A0A5E4BS70_MARMO</name>
<protein>
    <submittedName>
        <fullName evidence="2">Uncharacterized protein</fullName>
    </submittedName>
</protein>
<keyword evidence="3" id="KW-1185">Reference proteome</keyword>
<reference evidence="2" key="1">
    <citation type="submission" date="2019-04" db="EMBL/GenBank/DDBJ databases">
        <authorList>
            <person name="Alioto T."/>
            <person name="Alioto T."/>
        </authorList>
    </citation>
    <scope>NUCLEOTIDE SEQUENCE [LARGE SCALE GENOMIC DNA]</scope>
</reference>
<dbReference type="AlphaFoldDB" id="A0A5E4BS70"/>
<dbReference type="Proteomes" id="UP000335636">
    <property type="component" value="Unassembled WGS sequence"/>
</dbReference>
<feature type="non-terminal residue" evidence="2">
    <location>
        <position position="67"/>
    </location>
</feature>
<feature type="region of interest" description="Disordered" evidence="1">
    <location>
        <begin position="17"/>
        <end position="67"/>
    </location>
</feature>
<comment type="caution">
    <text evidence="2">The sequence shown here is derived from an EMBL/GenBank/DDBJ whole genome shotgun (WGS) entry which is preliminary data.</text>
</comment>
<sequence length="67" mass="7564">MIALLYSLLIVGNQNKRPTARFGKHKKKGGKEWKENAPELGEWSLSEAEPTATSNDTHLHHKVLNQN</sequence>
<dbReference type="EMBL" id="CABDUW010000596">
    <property type="protein sequence ID" value="VTJ71890.1"/>
    <property type="molecule type" value="Genomic_DNA"/>
</dbReference>
<accession>A0A5E4BS70</accession>